<dbReference type="AlphaFoldDB" id="A0AAE0SQF5"/>
<evidence type="ECO:0000256" key="8">
    <source>
        <dbReference type="ARBA" id="ARBA00031037"/>
    </source>
</evidence>
<keyword evidence="6" id="KW-1015">Disulfide bond</keyword>
<evidence type="ECO:0000256" key="3">
    <source>
        <dbReference type="ARBA" id="ARBA00022475"/>
    </source>
</evidence>
<evidence type="ECO:0000313" key="15">
    <source>
        <dbReference type="EMBL" id="KAK3596301.1"/>
    </source>
</evidence>
<proteinExistence type="inferred from homology"/>
<dbReference type="GO" id="GO:0048511">
    <property type="term" value="P:rhythmic process"/>
    <property type="evidence" value="ECO:0007669"/>
    <property type="project" value="UniProtKB-KW"/>
</dbReference>
<dbReference type="EMBL" id="JAEAOA010000624">
    <property type="protein sequence ID" value="KAK3596301.1"/>
    <property type="molecule type" value="Genomic_DNA"/>
</dbReference>
<protein>
    <recommendedName>
        <fullName evidence="10">UPAR/Ly6 domain-containing protein qvr</fullName>
    </recommendedName>
    <alternativeName>
        <fullName evidence="11">Protein quiver</fullName>
    </alternativeName>
    <alternativeName>
        <fullName evidence="8">Protein sleepless</fullName>
    </alternativeName>
</protein>
<accession>A0AAE0SQF5</accession>
<evidence type="ECO:0000256" key="11">
    <source>
        <dbReference type="ARBA" id="ARBA00044561"/>
    </source>
</evidence>
<dbReference type="Proteomes" id="UP001195483">
    <property type="component" value="Unassembled WGS sequence"/>
</dbReference>
<comment type="subunit">
    <text evidence="13">Interacts (via loop 2 of the three-fingered Ly-6 domain) with Sh/shaker; this interaction may stabilize both components of the complex and may be required for targeting or retention of Sh/shaker to neural cell projections. Interacts (via loop 2 of the three-fingered Ly-6 domain) with nAChRalpha3 and potentially other nicotinic acetylcholine receptors; this interaction is required for antagonism of nicotinic acetylcholine receptors.</text>
</comment>
<comment type="function">
    <text evidence="12">Bifunctional regulator of neuronal activity in the mushroom body, and possibly other regions of the brain, that acts as a signaling molecule required for homeostatic regulation of sleep under normal conditions and after sleep deprivation. Reduces neuronal excitability by enhancing Sh/shaker K(+) channel activity; possibly by stabilizing Sh/shaker to increase protein levels, accelerating its activation kinetics, slowing C-type inactivation and enhancing recovery from inactivation. Specifically affects the A-type K(+) current. Antagonizes nicotinic acetylcholine receptors (nAChRs) to reduce synaptic transmission, possibly by preventing their localization to the cell surface. Required for regulation of neuromuscular excitability and plasticity at neuromuscular junctions.</text>
</comment>
<name>A0AAE0SQF5_9BIVA</name>
<evidence type="ECO:0000256" key="4">
    <source>
        <dbReference type="ARBA" id="ARBA00022729"/>
    </source>
</evidence>
<reference evidence="15" key="2">
    <citation type="journal article" date="2021" name="Genome Biol. Evol.">
        <title>Developing a high-quality reference genome for a parasitic bivalve with doubly uniparental inheritance (Bivalvia: Unionida).</title>
        <authorList>
            <person name="Smith C.H."/>
        </authorList>
    </citation>
    <scope>NUCLEOTIDE SEQUENCE</scope>
    <source>
        <strain evidence="15">CHS0354</strain>
        <tissue evidence="15">Mantle</tissue>
    </source>
</reference>
<dbReference type="GO" id="GO:0032222">
    <property type="term" value="P:regulation of synaptic transmission, cholinergic"/>
    <property type="evidence" value="ECO:0007669"/>
    <property type="project" value="InterPro"/>
</dbReference>
<dbReference type="InterPro" id="IPR031424">
    <property type="entry name" value="QVR-like"/>
</dbReference>
<comment type="subcellular location">
    <subcellularLocation>
        <location evidence="1">Cell membrane</location>
        <topology evidence="1">Lipid-anchor</topology>
        <topology evidence="1">GPI-anchor</topology>
        <orientation evidence="1">Extracellular side</orientation>
    </subcellularLocation>
    <subcellularLocation>
        <location evidence="9">Membrane raft</location>
        <topology evidence="9">Lipid-anchor</topology>
        <topology evidence="9">GPI-anchor</topology>
        <orientation evidence="9">Extracellular side</orientation>
    </subcellularLocation>
</comment>
<gene>
    <name evidence="15" type="ORF">CHS0354_009797</name>
</gene>
<evidence type="ECO:0000313" key="16">
    <source>
        <dbReference type="Proteomes" id="UP001195483"/>
    </source>
</evidence>
<dbReference type="GO" id="GO:0045121">
    <property type="term" value="C:membrane raft"/>
    <property type="evidence" value="ECO:0007669"/>
    <property type="project" value="UniProtKB-SubCell"/>
</dbReference>
<reference evidence="15" key="1">
    <citation type="journal article" date="2021" name="Genome Biol. Evol.">
        <title>A High-Quality Reference Genome for a Parasitic Bivalve with Doubly Uniparental Inheritance (Bivalvia: Unionida).</title>
        <authorList>
            <person name="Smith C.H."/>
        </authorList>
    </citation>
    <scope>NUCLEOTIDE SEQUENCE</scope>
    <source>
        <strain evidence="15">CHS0354</strain>
    </source>
</reference>
<dbReference type="Pfam" id="PF17064">
    <property type="entry name" value="QVR"/>
    <property type="match status" value="1"/>
</dbReference>
<keyword evidence="3" id="KW-1003">Cell membrane</keyword>
<evidence type="ECO:0000256" key="12">
    <source>
        <dbReference type="ARBA" id="ARBA00045788"/>
    </source>
</evidence>
<keyword evidence="16" id="KW-1185">Reference proteome</keyword>
<reference evidence="15" key="3">
    <citation type="submission" date="2023-05" db="EMBL/GenBank/DDBJ databases">
        <authorList>
            <person name="Smith C.H."/>
        </authorList>
    </citation>
    <scope>NUCLEOTIDE SEQUENCE</scope>
    <source>
        <strain evidence="15">CHS0354</strain>
        <tissue evidence="15">Mantle</tissue>
    </source>
</reference>
<comment type="similarity">
    <text evidence="2">Belongs to the quiver family.</text>
</comment>
<evidence type="ECO:0000256" key="2">
    <source>
        <dbReference type="ARBA" id="ARBA00010522"/>
    </source>
</evidence>
<keyword evidence="5" id="KW-0090">Biological rhythms</keyword>
<dbReference type="GO" id="GO:0030431">
    <property type="term" value="P:sleep"/>
    <property type="evidence" value="ECO:0007669"/>
    <property type="project" value="InterPro"/>
</dbReference>
<organism evidence="15 16">
    <name type="scientific">Potamilus streckersoni</name>
    <dbReference type="NCBI Taxonomy" id="2493646"/>
    <lineage>
        <taxon>Eukaryota</taxon>
        <taxon>Metazoa</taxon>
        <taxon>Spiralia</taxon>
        <taxon>Lophotrochozoa</taxon>
        <taxon>Mollusca</taxon>
        <taxon>Bivalvia</taxon>
        <taxon>Autobranchia</taxon>
        <taxon>Heteroconchia</taxon>
        <taxon>Palaeoheterodonta</taxon>
        <taxon>Unionida</taxon>
        <taxon>Unionoidea</taxon>
        <taxon>Unionidae</taxon>
        <taxon>Ambleminae</taxon>
        <taxon>Lampsilini</taxon>
        <taxon>Potamilus</taxon>
    </lineage>
</organism>
<dbReference type="GO" id="GO:0005886">
    <property type="term" value="C:plasma membrane"/>
    <property type="evidence" value="ECO:0007669"/>
    <property type="project" value="UniProtKB-SubCell"/>
</dbReference>
<evidence type="ECO:0000256" key="10">
    <source>
        <dbReference type="ARBA" id="ARBA00044524"/>
    </source>
</evidence>
<evidence type="ECO:0000256" key="6">
    <source>
        <dbReference type="ARBA" id="ARBA00023157"/>
    </source>
</evidence>
<keyword evidence="4 14" id="KW-0732">Signal</keyword>
<feature type="signal peptide" evidence="14">
    <location>
        <begin position="1"/>
        <end position="23"/>
    </location>
</feature>
<dbReference type="PANTHER" id="PTHR33562">
    <property type="entry name" value="ATILLA, ISOFORM B-RELATED-RELATED"/>
    <property type="match status" value="1"/>
</dbReference>
<comment type="caution">
    <text evidence="15">The sequence shown here is derived from an EMBL/GenBank/DDBJ whole genome shotgun (WGS) entry which is preliminary data.</text>
</comment>
<evidence type="ECO:0000256" key="14">
    <source>
        <dbReference type="SAM" id="SignalP"/>
    </source>
</evidence>
<evidence type="ECO:0000256" key="7">
    <source>
        <dbReference type="ARBA" id="ARBA00023180"/>
    </source>
</evidence>
<keyword evidence="3" id="KW-0472">Membrane</keyword>
<dbReference type="InterPro" id="IPR050975">
    <property type="entry name" value="Sleep_regulator"/>
</dbReference>
<evidence type="ECO:0000256" key="1">
    <source>
        <dbReference type="ARBA" id="ARBA00004471"/>
    </source>
</evidence>
<sequence length="150" mass="16755">MCMSIVYCVVLVLGLGFIQPTGAQDDLSDPIKCYSCFAPAIDNICANPVKQEYDVFKGMDVVECAYGVCIKWIYYFNGMLHVHRTCSAKVSGFRLIMASNVCRKERNNNGYLCMCGRNLCNTSSIIRGPAHILVIKLIFLCLIKEFASML</sequence>
<dbReference type="PANTHER" id="PTHR33562:SF31">
    <property type="entry name" value="PROTEIN QUIVER"/>
    <property type="match status" value="1"/>
</dbReference>
<evidence type="ECO:0000256" key="13">
    <source>
        <dbReference type="ARBA" id="ARBA00046769"/>
    </source>
</evidence>
<evidence type="ECO:0000256" key="5">
    <source>
        <dbReference type="ARBA" id="ARBA00023108"/>
    </source>
</evidence>
<evidence type="ECO:0000256" key="9">
    <source>
        <dbReference type="ARBA" id="ARBA00044499"/>
    </source>
</evidence>
<feature type="chain" id="PRO_5042031460" description="UPAR/Ly6 domain-containing protein qvr" evidence="14">
    <location>
        <begin position="24"/>
        <end position="150"/>
    </location>
</feature>
<keyword evidence="7" id="KW-0325">Glycoprotein</keyword>